<evidence type="ECO:0000256" key="1">
    <source>
        <dbReference type="ARBA" id="ARBA00001947"/>
    </source>
</evidence>
<dbReference type="SMART" id="SM00631">
    <property type="entry name" value="Zn_pept"/>
    <property type="match status" value="1"/>
</dbReference>
<comment type="caution">
    <text evidence="15">Lacks conserved residue(s) required for the propagation of feature annotation.</text>
</comment>
<evidence type="ECO:0000259" key="18">
    <source>
        <dbReference type="PROSITE" id="PS52035"/>
    </source>
</evidence>
<dbReference type="GO" id="GO:0071555">
    <property type="term" value="P:cell wall organization"/>
    <property type="evidence" value="ECO:0007669"/>
    <property type="project" value="UniProtKB-KW"/>
</dbReference>
<dbReference type="EMBL" id="QZAR01000180">
    <property type="protein sequence ID" value="THW85457.1"/>
    <property type="molecule type" value="Genomic_DNA"/>
</dbReference>
<evidence type="ECO:0000256" key="11">
    <source>
        <dbReference type="ARBA" id="ARBA00023316"/>
    </source>
</evidence>
<evidence type="ECO:0000256" key="17">
    <source>
        <dbReference type="SAM" id="SignalP"/>
    </source>
</evidence>
<dbReference type="PANTHER" id="PTHR11705">
    <property type="entry name" value="PROTEASE FAMILY M14 CARBOXYPEPTIDASE A,B"/>
    <property type="match status" value="1"/>
</dbReference>
<keyword evidence="7" id="KW-0479">Metal-binding</keyword>
<dbReference type="FunFam" id="3.40.630.10:FF:000060">
    <property type="entry name" value="Putative metallocarboxypeptidase ecm14"/>
    <property type="match status" value="1"/>
</dbReference>
<dbReference type="AlphaFoldDB" id="A0A4V4IUH5"/>
<evidence type="ECO:0000256" key="13">
    <source>
        <dbReference type="ARBA" id="ARBA00026187"/>
    </source>
</evidence>
<dbReference type="PANTHER" id="PTHR11705:SF147">
    <property type="entry name" value="INACTIVE METALLOCARBOXYPEPTIDASE ECM14"/>
    <property type="match status" value="1"/>
</dbReference>
<evidence type="ECO:0000256" key="16">
    <source>
        <dbReference type="SAM" id="MobiDB-lite"/>
    </source>
</evidence>
<dbReference type="GO" id="GO:0006508">
    <property type="term" value="P:proteolysis"/>
    <property type="evidence" value="ECO:0007669"/>
    <property type="project" value="InterPro"/>
</dbReference>
<feature type="signal peptide" evidence="17">
    <location>
        <begin position="1"/>
        <end position="34"/>
    </location>
</feature>
<feature type="chain" id="PRO_5020784478" description="Inactive metallocarboxypeptidase ECM14" evidence="17">
    <location>
        <begin position="35"/>
        <end position="574"/>
    </location>
</feature>
<dbReference type="PRINTS" id="PR00765">
    <property type="entry name" value="CRBOXYPTASEA"/>
</dbReference>
<evidence type="ECO:0000256" key="8">
    <source>
        <dbReference type="ARBA" id="ARBA00022729"/>
    </source>
</evidence>
<dbReference type="InterPro" id="IPR000834">
    <property type="entry name" value="Peptidase_M14"/>
</dbReference>
<comment type="similarity">
    <text evidence="4 15">Belongs to the peptidase M14 family.</text>
</comment>
<evidence type="ECO:0000256" key="9">
    <source>
        <dbReference type="ARBA" id="ARBA00022833"/>
    </source>
</evidence>
<comment type="function">
    <text evidence="12">Inactive carboxypeptidase that may play a role in cell wall organization and biogenesis.</text>
</comment>
<evidence type="ECO:0000256" key="5">
    <source>
        <dbReference type="ARBA" id="ARBA00022525"/>
    </source>
</evidence>
<evidence type="ECO:0000256" key="10">
    <source>
        <dbReference type="ARBA" id="ARBA00023157"/>
    </source>
</evidence>
<evidence type="ECO:0000256" key="12">
    <source>
        <dbReference type="ARBA" id="ARBA00025210"/>
    </source>
</evidence>
<gene>
    <name evidence="19" type="ORF">D6D15_08055</name>
</gene>
<evidence type="ECO:0000256" key="3">
    <source>
        <dbReference type="ARBA" id="ARBA00004613"/>
    </source>
</evidence>
<reference evidence="19 20" key="1">
    <citation type="submission" date="2018-10" db="EMBL/GenBank/DDBJ databases">
        <title>Fifty Aureobasidium pullulans genomes reveal a recombining polyextremotolerant generalist.</title>
        <authorList>
            <person name="Gostincar C."/>
            <person name="Turk M."/>
            <person name="Zajc J."/>
            <person name="Gunde-Cimerman N."/>
        </authorList>
    </citation>
    <scope>NUCLEOTIDE SEQUENCE [LARGE SCALE GENOMIC DNA]</scope>
    <source>
        <strain evidence="19 20">EXF-10507</strain>
    </source>
</reference>
<keyword evidence="10" id="KW-1015">Disulfide bond</keyword>
<dbReference type="Proteomes" id="UP000304928">
    <property type="component" value="Unassembled WGS sequence"/>
</dbReference>
<dbReference type="PROSITE" id="PS52035">
    <property type="entry name" value="PEPTIDASE_M14"/>
    <property type="match status" value="1"/>
</dbReference>
<dbReference type="GO" id="GO:0005773">
    <property type="term" value="C:vacuole"/>
    <property type="evidence" value="ECO:0007669"/>
    <property type="project" value="UniProtKB-SubCell"/>
</dbReference>
<proteinExistence type="inferred from homology"/>
<dbReference type="GO" id="GO:0004181">
    <property type="term" value="F:metallocarboxypeptidase activity"/>
    <property type="evidence" value="ECO:0007669"/>
    <property type="project" value="InterPro"/>
</dbReference>
<dbReference type="PROSITE" id="PS00132">
    <property type="entry name" value="CARBOXYPEPT_ZN_1"/>
    <property type="match status" value="1"/>
</dbReference>
<evidence type="ECO:0000256" key="4">
    <source>
        <dbReference type="ARBA" id="ARBA00005988"/>
    </source>
</evidence>
<keyword evidence="5" id="KW-0964">Secreted</keyword>
<evidence type="ECO:0000256" key="6">
    <source>
        <dbReference type="ARBA" id="ARBA00022554"/>
    </source>
</evidence>
<comment type="subcellular location">
    <subcellularLocation>
        <location evidence="3">Secreted</location>
    </subcellularLocation>
    <subcellularLocation>
        <location evidence="2">Vacuole</location>
    </subcellularLocation>
</comment>
<organism evidence="19 20">
    <name type="scientific">Aureobasidium pullulans</name>
    <name type="common">Black yeast</name>
    <name type="synonym">Pullularia pullulans</name>
    <dbReference type="NCBI Taxonomy" id="5580"/>
    <lineage>
        <taxon>Eukaryota</taxon>
        <taxon>Fungi</taxon>
        <taxon>Dikarya</taxon>
        <taxon>Ascomycota</taxon>
        <taxon>Pezizomycotina</taxon>
        <taxon>Dothideomycetes</taxon>
        <taxon>Dothideomycetidae</taxon>
        <taxon>Dothideales</taxon>
        <taxon>Saccotheciaceae</taxon>
        <taxon>Aureobasidium</taxon>
    </lineage>
</organism>
<keyword evidence="11" id="KW-0961">Cell wall biogenesis/degradation</keyword>
<evidence type="ECO:0000313" key="20">
    <source>
        <dbReference type="Proteomes" id="UP000304928"/>
    </source>
</evidence>
<feature type="domain" description="Peptidase M14" evidence="18">
    <location>
        <begin position="201"/>
        <end position="522"/>
    </location>
</feature>
<comment type="cofactor">
    <cofactor evidence="1">
        <name>Zn(2+)</name>
        <dbReference type="ChEBI" id="CHEBI:29105"/>
    </cofactor>
</comment>
<keyword evidence="8 17" id="KW-0732">Signal</keyword>
<dbReference type="InterPro" id="IPR057246">
    <property type="entry name" value="CARBOXYPEPT_ZN_1"/>
</dbReference>
<dbReference type="Pfam" id="PF00246">
    <property type="entry name" value="Peptidase_M14"/>
    <property type="match status" value="1"/>
</dbReference>
<dbReference type="Gene3D" id="3.40.630.10">
    <property type="entry name" value="Zn peptidases"/>
    <property type="match status" value="1"/>
</dbReference>
<evidence type="ECO:0000313" key="19">
    <source>
        <dbReference type="EMBL" id="THW85457.1"/>
    </source>
</evidence>
<feature type="compositionally biased region" description="Acidic residues" evidence="16">
    <location>
        <begin position="544"/>
        <end position="556"/>
    </location>
</feature>
<keyword evidence="6" id="KW-0926">Vacuole</keyword>
<evidence type="ECO:0000256" key="14">
    <source>
        <dbReference type="ARBA" id="ARBA00026213"/>
    </source>
</evidence>
<dbReference type="GO" id="GO:0008270">
    <property type="term" value="F:zinc ion binding"/>
    <property type="evidence" value="ECO:0007669"/>
    <property type="project" value="InterPro"/>
</dbReference>
<dbReference type="SUPFAM" id="SSF53187">
    <property type="entry name" value="Zn-dependent exopeptidases"/>
    <property type="match status" value="1"/>
</dbReference>
<dbReference type="CDD" id="cd03860">
    <property type="entry name" value="M14_CP_A-B_like"/>
    <property type="match status" value="1"/>
</dbReference>
<dbReference type="GO" id="GO:0005576">
    <property type="term" value="C:extracellular region"/>
    <property type="evidence" value="ECO:0007669"/>
    <property type="project" value="UniProtKB-SubCell"/>
</dbReference>
<protein>
    <recommendedName>
        <fullName evidence="13">Inactive metallocarboxypeptidase ECM14</fullName>
    </recommendedName>
    <alternativeName>
        <fullName evidence="14">Inactive metallocarboxypeptidase ecm14</fullName>
    </alternativeName>
</protein>
<feature type="region of interest" description="Disordered" evidence="16">
    <location>
        <begin position="537"/>
        <end position="556"/>
    </location>
</feature>
<keyword evidence="9" id="KW-0862">Zinc</keyword>
<accession>A0A4V4IUH5</accession>
<name>A0A4V4IUH5_AURPU</name>
<evidence type="ECO:0000256" key="2">
    <source>
        <dbReference type="ARBA" id="ARBA00004116"/>
    </source>
</evidence>
<evidence type="ECO:0000256" key="7">
    <source>
        <dbReference type="ARBA" id="ARBA00022723"/>
    </source>
</evidence>
<evidence type="ECO:0000256" key="15">
    <source>
        <dbReference type="PROSITE-ProRule" id="PRU01379"/>
    </source>
</evidence>
<sequence length="574" mass="64580">MVNCLVPTTQLSIMRAPSLLLVAVSTLLAPTVLAVPSYPQPPPPPQQPSHRPAWRSVTDAIVRNIWSPPVQSRPEPAISALPHPKHSGDVVVRFNISNSQDATSLADAADTLFLDLWEYTDDWVDIRLQGDLLPSLLGLLPSSLHRAHSLLMDDFSLQHAISDTYPSSRSARLLQPNSPTHHSAFGPKLGTSSSENIFFNDYQPLSVIQPWMRLMASLFTTHVRIINIGTTYEGRDIPAMRIGVHPTNNDSPTRRKTILITGGLHAREWISTSTVNYIAYSLITGYGKNHVITTLLEEFDWVFVPTINPDGYAYTWETDRLWRKNRQQTSLRFCRGLDLDRSFSFKWDGANTRSNPCSESFSGSAPFEAVESKRLADWARNETDNNNVDFVGLLDLHSYSQQILYPYSYTCDQSPPNLENLQEVAAGLSKVMRLSGGRYYQSAPACEGNVGLVSTGDRQVFPRFETGGGSFLDWFYHDLKVKYTYQVKLRDRGTYGFLLPRDHIVPTGKEVLDAVIYFGKLLSGQLDLTATEEEQVELKQPLQQDEENMTSIDVDGEVEDDENVMVELRRRSRI</sequence>
<comment type="caution">
    <text evidence="19">The sequence shown here is derived from an EMBL/GenBank/DDBJ whole genome shotgun (WGS) entry which is preliminary data.</text>
</comment>